<evidence type="ECO:0000256" key="1">
    <source>
        <dbReference type="ARBA" id="ARBA00001946"/>
    </source>
</evidence>
<reference evidence="10 11" key="1">
    <citation type="submission" date="2018-08" db="EMBL/GenBank/DDBJ databases">
        <title>Whole genome sequence analysis of Dermacoccus abyssi bacteria isolated from Deep Mariana trench Micromonospora spp reveals genes involved in the environmental adaptation and production of secondary metabolites.</title>
        <authorList>
            <person name="Abdel-Mageed W.M."/>
            <person name="Lehri B."/>
            <person name="Nouioui I."/>
            <person name="Goodfellow I."/>
            <person name="Jaspars M."/>
            <person name="Karlyshev A."/>
        </authorList>
    </citation>
    <scope>NUCLEOTIDE SEQUENCE [LARGE SCALE GENOMIC DNA]</scope>
    <source>
        <strain evidence="10 11">MT1.1</strain>
    </source>
</reference>
<proteinExistence type="inferred from homology"/>
<dbReference type="GO" id="GO:0016301">
    <property type="term" value="F:kinase activity"/>
    <property type="evidence" value="ECO:0007669"/>
    <property type="project" value="UniProtKB-KW"/>
</dbReference>
<name>A0A417Z0K3_9MICO</name>
<dbReference type="RefSeq" id="WP_118915054.1">
    <property type="nucleotide sequence ID" value="NZ_CBCRVH010000024.1"/>
</dbReference>
<keyword evidence="8" id="KW-1208">Phospholipid metabolism</keyword>
<accession>A0A417Z0K3</accession>
<dbReference type="GO" id="GO:0005524">
    <property type="term" value="F:ATP binding"/>
    <property type="evidence" value="ECO:0007669"/>
    <property type="project" value="UniProtKB-KW"/>
</dbReference>
<keyword evidence="7" id="KW-0443">Lipid metabolism</keyword>
<protein>
    <submittedName>
        <fullName evidence="10">Diacylglycerol kinase family lipid kinase</fullName>
    </submittedName>
</protein>
<dbReference type="PANTHER" id="PTHR12358:SF106">
    <property type="entry name" value="LIPID KINASE YEGS"/>
    <property type="match status" value="1"/>
</dbReference>
<evidence type="ECO:0000313" key="11">
    <source>
        <dbReference type="Proteomes" id="UP000285376"/>
    </source>
</evidence>
<dbReference type="InterPro" id="IPR001206">
    <property type="entry name" value="Diacylglycerol_kinase_cat_dom"/>
</dbReference>
<evidence type="ECO:0000256" key="8">
    <source>
        <dbReference type="ARBA" id="ARBA00023264"/>
    </source>
</evidence>
<evidence type="ECO:0000256" key="4">
    <source>
        <dbReference type="ARBA" id="ARBA00022741"/>
    </source>
</evidence>
<dbReference type="InterPro" id="IPR045540">
    <property type="entry name" value="YegS/DAGK_C"/>
</dbReference>
<dbReference type="PROSITE" id="PS50146">
    <property type="entry name" value="DAGK"/>
    <property type="match status" value="1"/>
</dbReference>
<keyword evidence="3" id="KW-0808">Transferase</keyword>
<evidence type="ECO:0000256" key="2">
    <source>
        <dbReference type="ARBA" id="ARBA00005983"/>
    </source>
</evidence>
<dbReference type="InterPro" id="IPR017438">
    <property type="entry name" value="ATP-NAD_kinase_N"/>
</dbReference>
<dbReference type="GO" id="GO:0008654">
    <property type="term" value="P:phospholipid biosynthetic process"/>
    <property type="evidence" value="ECO:0007669"/>
    <property type="project" value="UniProtKB-KW"/>
</dbReference>
<dbReference type="SUPFAM" id="SSF111331">
    <property type="entry name" value="NAD kinase/diacylglycerol kinase-like"/>
    <property type="match status" value="1"/>
</dbReference>
<keyword evidence="4" id="KW-0547">Nucleotide-binding</keyword>
<dbReference type="GO" id="GO:0005886">
    <property type="term" value="C:plasma membrane"/>
    <property type="evidence" value="ECO:0007669"/>
    <property type="project" value="TreeGrafter"/>
</dbReference>
<organism evidence="10 11">
    <name type="scientific">Dermacoccus abyssi</name>
    <dbReference type="NCBI Taxonomy" id="322596"/>
    <lineage>
        <taxon>Bacteria</taxon>
        <taxon>Bacillati</taxon>
        <taxon>Actinomycetota</taxon>
        <taxon>Actinomycetes</taxon>
        <taxon>Micrococcales</taxon>
        <taxon>Dermacoccaceae</taxon>
        <taxon>Dermacoccus</taxon>
    </lineage>
</organism>
<gene>
    <name evidence="10" type="ORF">D1832_14380</name>
</gene>
<comment type="caution">
    <text evidence="10">The sequence shown here is derived from an EMBL/GenBank/DDBJ whole genome shotgun (WGS) entry which is preliminary data.</text>
</comment>
<dbReference type="Gene3D" id="2.60.200.40">
    <property type="match status" value="1"/>
</dbReference>
<keyword evidence="5 10" id="KW-0418">Kinase</keyword>
<sequence>MAARRTLLVVNPASRGGRTRALVDPTRDILRSHGWDVEVVVTESAEHATQVAASVDPDTLVAALGGDGLFARVAAGVMTSGALMAPLPAGRGADFVRALGAPRHLREVASRLPLAIERRVDVGMAGDVPFLGVATLGYDSLANTYANDAPSFVPGALVYAYGGARALVHMDPHRISLRIDGETFDFTGWNVAIGNSGRYGAGMRVNPEASMDDGLLDVTVVADMPRYRYPAMLPKLYSGTHVDGRSVRAYRGSVVEVLEPTGADLYLDGDLAAPAEGVRTFTVKPDALRVLAPVSPAPSA</sequence>
<dbReference type="Proteomes" id="UP000285376">
    <property type="component" value="Unassembled WGS sequence"/>
</dbReference>
<dbReference type="Gene3D" id="3.40.50.10330">
    <property type="entry name" value="Probable inorganic polyphosphate/atp-NAD kinase, domain 1"/>
    <property type="match status" value="1"/>
</dbReference>
<dbReference type="InterPro" id="IPR050187">
    <property type="entry name" value="Lipid_Phosphate_FormReg"/>
</dbReference>
<comment type="similarity">
    <text evidence="2">Belongs to the diacylglycerol/lipid kinase family.</text>
</comment>
<evidence type="ECO:0000256" key="5">
    <source>
        <dbReference type="ARBA" id="ARBA00022777"/>
    </source>
</evidence>
<evidence type="ECO:0000256" key="6">
    <source>
        <dbReference type="ARBA" id="ARBA00022840"/>
    </source>
</evidence>
<dbReference type="Pfam" id="PF00781">
    <property type="entry name" value="DAGK_cat"/>
    <property type="match status" value="1"/>
</dbReference>
<keyword evidence="6" id="KW-0067">ATP-binding</keyword>
<keyword evidence="7" id="KW-0444">Lipid biosynthesis</keyword>
<feature type="domain" description="DAGKc" evidence="9">
    <location>
        <begin position="1"/>
        <end position="129"/>
    </location>
</feature>
<dbReference type="PANTHER" id="PTHR12358">
    <property type="entry name" value="SPHINGOSINE KINASE"/>
    <property type="match status" value="1"/>
</dbReference>
<comment type="cofactor">
    <cofactor evidence="1">
        <name>Mg(2+)</name>
        <dbReference type="ChEBI" id="CHEBI:18420"/>
    </cofactor>
</comment>
<dbReference type="EMBL" id="QWLM01000025">
    <property type="protein sequence ID" value="RHW43688.1"/>
    <property type="molecule type" value="Genomic_DNA"/>
</dbReference>
<evidence type="ECO:0000313" key="10">
    <source>
        <dbReference type="EMBL" id="RHW43688.1"/>
    </source>
</evidence>
<keyword evidence="7" id="KW-0594">Phospholipid biosynthesis</keyword>
<dbReference type="InterPro" id="IPR016064">
    <property type="entry name" value="NAD/diacylglycerol_kinase_sf"/>
</dbReference>
<evidence type="ECO:0000256" key="7">
    <source>
        <dbReference type="ARBA" id="ARBA00023209"/>
    </source>
</evidence>
<dbReference type="AlphaFoldDB" id="A0A417Z0K3"/>
<dbReference type="Pfam" id="PF19279">
    <property type="entry name" value="YegS_C"/>
    <property type="match status" value="1"/>
</dbReference>
<evidence type="ECO:0000256" key="3">
    <source>
        <dbReference type="ARBA" id="ARBA00022679"/>
    </source>
</evidence>
<evidence type="ECO:0000259" key="9">
    <source>
        <dbReference type="PROSITE" id="PS50146"/>
    </source>
</evidence>